<protein>
    <submittedName>
        <fullName evidence="6">Serine/threonine-protein kinase chk1</fullName>
    </submittedName>
</protein>
<dbReference type="Proteomes" id="UP000076632">
    <property type="component" value="Unassembled WGS sequence"/>
</dbReference>
<dbReference type="InterPro" id="IPR011009">
    <property type="entry name" value="Kinase-like_dom_sf"/>
</dbReference>
<dbReference type="STRING" id="1328760.A0A165GFJ8"/>
<dbReference type="InterPro" id="IPR008271">
    <property type="entry name" value="Ser/Thr_kinase_AS"/>
</dbReference>
<dbReference type="OMA" id="ACIKKAC"/>
<dbReference type="GO" id="GO:0007095">
    <property type="term" value="P:mitotic G2 DNA damage checkpoint signaling"/>
    <property type="evidence" value="ECO:0007669"/>
    <property type="project" value="EnsemblFungi"/>
</dbReference>
<dbReference type="AlphaFoldDB" id="A0A165GFJ8"/>
<gene>
    <name evidence="6" type="ORF">L228DRAFT_230472</name>
</gene>
<evidence type="ECO:0000256" key="3">
    <source>
        <dbReference type="PROSITE-ProRule" id="PRU10141"/>
    </source>
</evidence>
<evidence type="ECO:0000256" key="2">
    <source>
        <dbReference type="ARBA" id="ARBA00022840"/>
    </source>
</evidence>
<keyword evidence="2 3" id="KW-0067">ATP-binding</keyword>
<keyword evidence="6" id="KW-0808">Transferase</keyword>
<dbReference type="RefSeq" id="XP_018187678.1">
    <property type="nucleotide sequence ID" value="XM_018330536.1"/>
</dbReference>
<dbReference type="EMBL" id="KV407459">
    <property type="protein sequence ID" value="KZF22123.1"/>
    <property type="molecule type" value="Genomic_DNA"/>
</dbReference>
<dbReference type="SUPFAM" id="SSF56112">
    <property type="entry name" value="Protein kinase-like (PK-like)"/>
    <property type="match status" value="1"/>
</dbReference>
<dbReference type="GO" id="GO:0005737">
    <property type="term" value="C:cytoplasm"/>
    <property type="evidence" value="ECO:0007669"/>
    <property type="project" value="EnsemblFungi"/>
</dbReference>
<dbReference type="PROSITE" id="PS50011">
    <property type="entry name" value="PROTEIN_KINASE_DOM"/>
    <property type="match status" value="1"/>
</dbReference>
<dbReference type="GO" id="GO:0000785">
    <property type="term" value="C:chromatin"/>
    <property type="evidence" value="ECO:0007669"/>
    <property type="project" value="EnsemblFungi"/>
</dbReference>
<dbReference type="GO" id="GO:0031297">
    <property type="term" value="P:replication fork processing"/>
    <property type="evidence" value="ECO:0007669"/>
    <property type="project" value="EnsemblFungi"/>
</dbReference>
<feature type="domain" description="Protein kinase" evidence="5">
    <location>
        <begin position="44"/>
        <end position="320"/>
    </location>
</feature>
<evidence type="ECO:0000313" key="7">
    <source>
        <dbReference type="Proteomes" id="UP000076632"/>
    </source>
</evidence>
<dbReference type="PROSITE" id="PS00107">
    <property type="entry name" value="PROTEIN_KINASE_ATP"/>
    <property type="match status" value="1"/>
</dbReference>
<keyword evidence="6" id="KW-0418">Kinase</keyword>
<keyword evidence="1 3" id="KW-0547">Nucleotide-binding</keyword>
<evidence type="ECO:0000256" key="4">
    <source>
        <dbReference type="SAM" id="MobiDB-lite"/>
    </source>
</evidence>
<feature type="region of interest" description="Disordered" evidence="4">
    <location>
        <begin position="1"/>
        <end position="25"/>
    </location>
</feature>
<dbReference type="GeneID" id="28895673"/>
<dbReference type="PANTHER" id="PTHR24346">
    <property type="entry name" value="MAP/MICROTUBULE AFFINITY-REGULATING KINASE"/>
    <property type="match status" value="1"/>
</dbReference>
<dbReference type="GO" id="GO:0005524">
    <property type="term" value="F:ATP binding"/>
    <property type="evidence" value="ECO:0007669"/>
    <property type="project" value="UniProtKB-UniRule"/>
</dbReference>
<dbReference type="GO" id="GO:0004674">
    <property type="term" value="F:protein serine/threonine kinase activity"/>
    <property type="evidence" value="ECO:0007669"/>
    <property type="project" value="EnsemblFungi"/>
</dbReference>
<dbReference type="InParanoid" id="A0A165GFJ8"/>
<sequence>MAQSQQLSSYSQGVSPSQPPSQFQTKSLQASQSQLTLPADLPFRVISKTIGQGAYAFIRKAIPLEQSEPVFAVKFIHKASAIKHGRITAKQLLLEVSLHHHIGFHQNIVQLFDYGQDANWQWVAMELAEGGDLFDKIEADEGVGEDIAHFYFTQLIGAVSFMHSKHVAHRDIKPENILLSASGDLKLADFGLATLTRHKGHVKPSTFICGSPPYIAPEVLACGSMSRTTHHSGAVGYLGDLVDIWSSGVVLFVLLVGNTPWDQPTEASPEFQEYLETNGRTTDTLWDNLPPETLSLLRGMMRVDPASRFTLEDIRRHPWFTRPNPYMSPNGRVNNPVSLATKMLESLKIDLNKPFTASQSTQASDNMDTDGFDLSTKLASTQPETPVSDMLFDWERPARMEANDGWKSWDRLVEDPTLSQFSATPTVPLSLTQHAQRFRDIVPSHSLTRFLSHLSFSLLLPLISEALGRLGVPVSNIPQSALEGREDMTWIKIVTVDGRACGLRGDVVVERMWGDAEGLLEVRFIKAKGDPLEWRRFFKKVVVLCKDGVYIPQ</sequence>
<name>A0A165GFJ8_XYLHT</name>
<evidence type="ECO:0000259" key="5">
    <source>
        <dbReference type="PROSITE" id="PS50011"/>
    </source>
</evidence>
<dbReference type="GO" id="GO:0051598">
    <property type="term" value="P:meiotic recombination checkpoint signaling"/>
    <property type="evidence" value="ECO:0007669"/>
    <property type="project" value="EnsemblFungi"/>
</dbReference>
<accession>A0A165GFJ8</accession>
<dbReference type="FunFam" id="1.10.510.10:FF:000692">
    <property type="entry name" value="Serine/threonine protein kinase, variant"/>
    <property type="match status" value="1"/>
</dbReference>
<dbReference type="OrthoDB" id="539158at2759"/>
<dbReference type="Gene3D" id="1.10.510.10">
    <property type="entry name" value="Transferase(Phosphotransferase) domain 1"/>
    <property type="match status" value="1"/>
</dbReference>
<proteinExistence type="predicted"/>
<evidence type="ECO:0000256" key="1">
    <source>
        <dbReference type="ARBA" id="ARBA00022741"/>
    </source>
</evidence>
<reference evidence="6 7" key="1">
    <citation type="journal article" date="2016" name="Fungal Biol.">
        <title>The genome of Xylona heveae provides a window into fungal endophytism.</title>
        <authorList>
            <person name="Gazis R."/>
            <person name="Kuo A."/>
            <person name="Riley R."/>
            <person name="LaButti K."/>
            <person name="Lipzen A."/>
            <person name="Lin J."/>
            <person name="Amirebrahimi M."/>
            <person name="Hesse C.N."/>
            <person name="Spatafora J.W."/>
            <person name="Henrissat B."/>
            <person name="Hainaut M."/>
            <person name="Grigoriev I.V."/>
            <person name="Hibbett D.S."/>
        </authorList>
    </citation>
    <scope>NUCLEOTIDE SEQUENCE [LARGE SCALE GENOMIC DNA]</scope>
    <source>
        <strain evidence="6 7">TC161</strain>
    </source>
</reference>
<dbReference type="PROSITE" id="PS00108">
    <property type="entry name" value="PROTEIN_KINASE_ST"/>
    <property type="match status" value="1"/>
</dbReference>
<dbReference type="SMART" id="SM00220">
    <property type="entry name" value="S_TKc"/>
    <property type="match status" value="1"/>
</dbReference>
<dbReference type="GO" id="GO:0000122">
    <property type="term" value="P:negative regulation of transcription by RNA polymerase II"/>
    <property type="evidence" value="ECO:0007669"/>
    <property type="project" value="EnsemblFungi"/>
</dbReference>
<dbReference type="GO" id="GO:0035861">
    <property type="term" value="C:site of double-strand break"/>
    <property type="evidence" value="ECO:0007669"/>
    <property type="project" value="EnsemblFungi"/>
</dbReference>
<organism evidence="6 7">
    <name type="scientific">Xylona heveae (strain CBS 132557 / TC161)</name>
    <dbReference type="NCBI Taxonomy" id="1328760"/>
    <lineage>
        <taxon>Eukaryota</taxon>
        <taxon>Fungi</taxon>
        <taxon>Dikarya</taxon>
        <taxon>Ascomycota</taxon>
        <taxon>Pezizomycotina</taxon>
        <taxon>Xylonomycetes</taxon>
        <taxon>Xylonales</taxon>
        <taxon>Xylonaceae</taxon>
        <taxon>Xylona</taxon>
    </lineage>
</organism>
<feature type="binding site" evidence="3">
    <location>
        <position position="83"/>
    </location>
    <ligand>
        <name>ATP</name>
        <dbReference type="ChEBI" id="CHEBI:30616"/>
    </ligand>
</feature>
<dbReference type="Pfam" id="PF00069">
    <property type="entry name" value="Pkinase"/>
    <property type="match status" value="1"/>
</dbReference>
<keyword evidence="7" id="KW-1185">Reference proteome</keyword>
<evidence type="ECO:0000313" key="6">
    <source>
        <dbReference type="EMBL" id="KZF22123.1"/>
    </source>
</evidence>
<dbReference type="InterPro" id="IPR000719">
    <property type="entry name" value="Prot_kinase_dom"/>
</dbReference>
<dbReference type="GO" id="GO:0005634">
    <property type="term" value="C:nucleus"/>
    <property type="evidence" value="ECO:0007669"/>
    <property type="project" value="EnsemblFungi"/>
</dbReference>
<dbReference type="PANTHER" id="PTHR24346:SF110">
    <property type="entry name" value="NON-SPECIFIC SERINE_THREONINE PROTEIN KINASE"/>
    <property type="match status" value="1"/>
</dbReference>
<dbReference type="InterPro" id="IPR017441">
    <property type="entry name" value="Protein_kinase_ATP_BS"/>
</dbReference>
<dbReference type="FunCoup" id="A0A165GFJ8">
    <property type="interactions" value="418"/>
</dbReference>